<dbReference type="InterPro" id="IPR029068">
    <property type="entry name" value="Glyas_Bleomycin-R_OHBP_Dase"/>
</dbReference>
<dbReference type="RefSeq" id="WP_025547168.1">
    <property type="nucleotide sequence ID" value="NZ_BATN01000008.1"/>
</dbReference>
<sequence>MTGSTTPEWPNGVRALNKLSAPIRQIGVIVRDIDAAMRYWSELTGVGPFVVFRNLALDDDYRYRGRLSKPPVVDLALGYSGAIQFELIQQLNDAPSGFLDYIAAGQEGMQHVSPQFASPEEYDAAYAHLCGNGLEVVHEGRMKDTPFRIAYFSLPGGGFPQYEISEVRHPSMVPAFDRIQQLNEEWDGTTPAVIEIMDMAEMGKVLGLEP</sequence>
<gene>
    <name evidence="2" type="ORF">H5V43_00745</name>
    <name evidence="1" type="ORF">SFOMI_3134</name>
</gene>
<reference evidence="1" key="3">
    <citation type="submission" date="2017-10" db="EMBL/GenBank/DDBJ databases">
        <title>Bioaugmenting a lab-scale membrane bioreactor with Sphingobium fuliginis OMI to degrade 4-tert-butylphenol.</title>
        <authorList>
            <person name="Takada K."/>
            <person name="Shiba T."/>
            <person name="Soda S."/>
            <person name="Inoue D."/>
            <person name="Miyake M."/>
            <person name="Eguchi M."/>
            <person name="Ike M."/>
        </authorList>
    </citation>
    <scope>NUCLEOTIDE SEQUENCE</scope>
    <source>
        <strain evidence="1">OMI</strain>
    </source>
</reference>
<reference evidence="4" key="5">
    <citation type="submission" date="2020-08" db="EMBL/GenBank/DDBJ databases">
        <title>Complete genome sequence of Sphingobium barthaii strain KK22, a high-molecular-weight polycyclic aromatic hydrocarbon-degrading soil bacterium.</title>
        <authorList>
            <person name="Mori J.F."/>
            <person name="Kanaly R.A."/>
        </authorList>
    </citation>
    <scope>NUCLEOTIDE SEQUENCE [LARGE SCALE GENOMIC DNA]</scope>
    <source>
        <strain evidence="4">KK22</strain>
    </source>
</reference>
<protein>
    <submittedName>
        <fullName evidence="2">VOC family protein</fullName>
    </submittedName>
</protein>
<name>A0A292ZGL1_SPHSA</name>
<dbReference type="EMBL" id="BEWI01000032">
    <property type="protein sequence ID" value="GAY22577.1"/>
    <property type="molecule type" value="Genomic_DNA"/>
</dbReference>
<dbReference type="EMBL" id="CP060035">
    <property type="protein sequence ID" value="QOT71742.1"/>
    <property type="molecule type" value="Genomic_DNA"/>
</dbReference>
<accession>A0A292ZGL1</accession>
<dbReference type="Gene3D" id="3.10.180.10">
    <property type="entry name" value="2,3-Dihydroxybiphenyl 1,2-Dioxygenase, domain 1"/>
    <property type="match status" value="1"/>
</dbReference>
<dbReference type="Proteomes" id="UP000221538">
    <property type="component" value="Unassembled WGS sequence"/>
</dbReference>
<dbReference type="SUPFAM" id="SSF54593">
    <property type="entry name" value="Glyoxalase/Bleomycin resistance protein/Dihydroxybiphenyl dioxygenase"/>
    <property type="match status" value="1"/>
</dbReference>
<dbReference type="Proteomes" id="UP000593663">
    <property type="component" value="Chromosome 1"/>
</dbReference>
<proteinExistence type="predicted"/>
<dbReference type="AlphaFoldDB" id="A0A292ZGL1"/>
<evidence type="ECO:0000313" key="4">
    <source>
        <dbReference type="Proteomes" id="UP000593663"/>
    </source>
</evidence>
<dbReference type="KEGG" id="sbar:H5V43_00745"/>
<reference evidence="1 3" key="1">
    <citation type="journal article" date="2013" name="Biodegradation">
        <title>Occurrence of 4-tert-butylphenol (4-t-BP) biodegradation in an aquatic sample caused by the presence of Spirodela polyrrhiza and isolation of a 4-t-BP-utilizing bacterium.</title>
        <authorList>
            <person name="Ogata Y."/>
            <person name="Toyama T."/>
            <person name="Yu N."/>
            <person name="Wang X."/>
            <person name="Sei K."/>
            <person name="Ike M."/>
        </authorList>
    </citation>
    <scope>NUCLEOTIDE SEQUENCE [LARGE SCALE GENOMIC DNA]</scope>
    <source>
        <strain evidence="1 3">OMI</strain>
    </source>
</reference>
<reference evidence="2" key="6">
    <citation type="journal article" date="2021" name="Microbiol. Resour. Announc.">
        <title>Complete Genome Sequence of Sphingobium barthaii KK22, a High-Molecular-Weight Polycyclic Aromatic Hydrocarbon-Degrading Soil Bacterium.</title>
        <authorList>
            <person name="Mori J.F."/>
            <person name="Kanaly R.A."/>
        </authorList>
    </citation>
    <scope>NUCLEOTIDE SEQUENCE</scope>
    <source>
        <strain evidence="2">KK22</strain>
    </source>
</reference>
<dbReference type="Pfam" id="PF13669">
    <property type="entry name" value="Glyoxalase_4"/>
    <property type="match status" value="1"/>
</dbReference>
<evidence type="ECO:0000313" key="2">
    <source>
        <dbReference type="EMBL" id="QOT71742.1"/>
    </source>
</evidence>
<reference evidence="1 3" key="2">
    <citation type="journal article" date="2013" name="Environ. Sci. Technol.">
        <title>The 4-tert-butylphenol-utilizing bacterium Sphingobium fuliginis OMI can degrade bisphenols via phenolic ring hydroxylation and meta-cleavage pathway.</title>
        <authorList>
            <person name="Ogata Y."/>
            <person name="Goda S."/>
            <person name="Toyama T."/>
            <person name="Sei K."/>
            <person name="Ike M."/>
        </authorList>
    </citation>
    <scope>NUCLEOTIDE SEQUENCE [LARGE SCALE GENOMIC DNA]</scope>
    <source>
        <strain evidence="1 3">OMI</strain>
    </source>
</reference>
<evidence type="ECO:0000313" key="1">
    <source>
        <dbReference type="EMBL" id="GAY22577.1"/>
    </source>
</evidence>
<organism evidence="1 3">
    <name type="scientific">Sphingobium fuliginis (strain ATCC 27551)</name>
    <dbReference type="NCBI Taxonomy" id="336203"/>
    <lineage>
        <taxon>Bacteria</taxon>
        <taxon>Pseudomonadati</taxon>
        <taxon>Pseudomonadota</taxon>
        <taxon>Alphaproteobacteria</taxon>
        <taxon>Sphingomonadales</taxon>
        <taxon>Sphingomonadaceae</taxon>
        <taxon>Sphingobium</taxon>
    </lineage>
</organism>
<evidence type="ECO:0000313" key="3">
    <source>
        <dbReference type="Proteomes" id="UP000221538"/>
    </source>
</evidence>
<reference evidence="1" key="4">
    <citation type="submission" date="2017-10" db="EMBL/GenBank/DDBJ databases">
        <authorList>
            <person name="Banno H."/>
            <person name="Chua N.-H."/>
        </authorList>
    </citation>
    <scope>NUCLEOTIDE SEQUENCE</scope>
    <source>
        <strain evidence="1">OMI</strain>
    </source>
</reference>